<accession>A0A1X2H850</accession>
<feature type="compositionally biased region" description="Acidic residues" evidence="3">
    <location>
        <begin position="247"/>
        <end position="257"/>
    </location>
</feature>
<evidence type="ECO:0000313" key="6">
    <source>
        <dbReference type="Proteomes" id="UP000242180"/>
    </source>
</evidence>
<dbReference type="GO" id="GO:0051301">
    <property type="term" value="P:cell division"/>
    <property type="evidence" value="ECO:0007669"/>
    <property type="project" value="UniProtKB-KW"/>
</dbReference>
<dbReference type="AlphaFoldDB" id="A0A1X2H850"/>
<evidence type="ECO:0000256" key="3">
    <source>
        <dbReference type="SAM" id="MobiDB-lite"/>
    </source>
</evidence>
<proteinExistence type="predicted"/>
<dbReference type="Pfam" id="PF00169">
    <property type="entry name" value="PH"/>
    <property type="match status" value="1"/>
</dbReference>
<dbReference type="PANTHER" id="PTHR36100">
    <property type="entry name" value="BUD SITE SELECTION PROTEIN 4"/>
    <property type="match status" value="1"/>
</dbReference>
<evidence type="ECO:0000256" key="1">
    <source>
        <dbReference type="ARBA" id="ARBA00022618"/>
    </source>
</evidence>
<comment type="caution">
    <text evidence="5">The sequence shown here is derived from an EMBL/GenBank/DDBJ whole genome shotgun (WGS) entry which is preliminary data.</text>
</comment>
<name>A0A1X2H850_SYNRA</name>
<dbReference type="InterPro" id="IPR011993">
    <property type="entry name" value="PH-like_dom_sf"/>
</dbReference>
<dbReference type="EMBL" id="MCGN01000007">
    <property type="protein sequence ID" value="ORY94755.1"/>
    <property type="molecule type" value="Genomic_DNA"/>
</dbReference>
<keyword evidence="6" id="KW-1185">Reference proteome</keyword>
<sequence>MDHDDEFTLTLQTAREPNQLRRIFSTQRLARYINRSDGALAQARVAFRDVEPRCRSRLCNASFALVNSWYRPLRPHLMKRNIREKAVGKITVSLFFLPAKAGALAYPTNLQGCEQIVNMQRYYRTCWQSGCMFQKGADLKFWKKRFFRLKGWRLFSYTEAREARAMIDLSKASALVADHRVISHRSWQPHGSTEVTISPVKNSFHVVFENGEKIEFFCDSARERGRWLDVLKIAVDCQLQWPGWVSPEDDEADEDEDLHPAVDYGPVKDQEVPVAAI</sequence>
<dbReference type="InParanoid" id="A0A1X2H850"/>
<keyword evidence="1" id="KW-0132">Cell division</keyword>
<gene>
    <name evidence="5" type="ORF">BCR43DRAFT_332048</name>
</gene>
<dbReference type="STRING" id="13706.A0A1X2H850"/>
<organism evidence="5 6">
    <name type="scientific">Syncephalastrum racemosum</name>
    <name type="common">Filamentous fungus</name>
    <dbReference type="NCBI Taxonomy" id="13706"/>
    <lineage>
        <taxon>Eukaryota</taxon>
        <taxon>Fungi</taxon>
        <taxon>Fungi incertae sedis</taxon>
        <taxon>Mucoromycota</taxon>
        <taxon>Mucoromycotina</taxon>
        <taxon>Mucoromycetes</taxon>
        <taxon>Mucorales</taxon>
        <taxon>Syncephalastraceae</taxon>
        <taxon>Syncephalastrum</taxon>
    </lineage>
</organism>
<dbReference type="PROSITE" id="PS50003">
    <property type="entry name" value="PH_DOMAIN"/>
    <property type="match status" value="1"/>
</dbReference>
<evidence type="ECO:0000259" key="4">
    <source>
        <dbReference type="PROSITE" id="PS50003"/>
    </source>
</evidence>
<dbReference type="OrthoDB" id="2123378at2759"/>
<dbReference type="SMART" id="SM00233">
    <property type="entry name" value="PH"/>
    <property type="match status" value="1"/>
</dbReference>
<protein>
    <recommendedName>
        <fullName evidence="4">PH domain-containing protein</fullName>
    </recommendedName>
</protein>
<dbReference type="Proteomes" id="UP000242180">
    <property type="component" value="Unassembled WGS sequence"/>
</dbReference>
<dbReference type="InterPro" id="IPR001849">
    <property type="entry name" value="PH_domain"/>
</dbReference>
<dbReference type="SUPFAM" id="SSF50729">
    <property type="entry name" value="PH domain-like"/>
    <property type="match status" value="1"/>
</dbReference>
<evidence type="ECO:0000313" key="5">
    <source>
        <dbReference type="EMBL" id="ORY94755.1"/>
    </source>
</evidence>
<evidence type="ECO:0000256" key="2">
    <source>
        <dbReference type="ARBA" id="ARBA00023306"/>
    </source>
</evidence>
<dbReference type="GO" id="GO:0005525">
    <property type="term" value="F:GTP binding"/>
    <property type="evidence" value="ECO:0007669"/>
    <property type="project" value="TreeGrafter"/>
</dbReference>
<dbReference type="Gene3D" id="2.30.29.30">
    <property type="entry name" value="Pleckstrin-homology domain (PH domain)/Phosphotyrosine-binding domain (PTB)"/>
    <property type="match status" value="1"/>
</dbReference>
<dbReference type="PANTHER" id="PTHR36100:SF1">
    <property type="entry name" value="BUD SITE SELECTION PROTEIN 4"/>
    <property type="match status" value="1"/>
</dbReference>
<reference evidence="5 6" key="1">
    <citation type="submission" date="2016-07" db="EMBL/GenBank/DDBJ databases">
        <title>Pervasive Adenine N6-methylation of Active Genes in Fungi.</title>
        <authorList>
            <consortium name="DOE Joint Genome Institute"/>
            <person name="Mondo S.J."/>
            <person name="Dannebaum R.O."/>
            <person name="Kuo R.C."/>
            <person name="Labutti K."/>
            <person name="Haridas S."/>
            <person name="Kuo A."/>
            <person name="Salamov A."/>
            <person name="Ahrendt S.R."/>
            <person name="Lipzen A."/>
            <person name="Sullivan W."/>
            <person name="Andreopoulos W.B."/>
            <person name="Clum A."/>
            <person name="Lindquist E."/>
            <person name="Daum C."/>
            <person name="Ramamoorthy G.K."/>
            <person name="Gryganskyi A."/>
            <person name="Culley D."/>
            <person name="Magnuson J.K."/>
            <person name="James T.Y."/>
            <person name="O'Malley M.A."/>
            <person name="Stajich J.E."/>
            <person name="Spatafora J.W."/>
            <person name="Visel A."/>
            <person name="Grigoriev I.V."/>
        </authorList>
    </citation>
    <scope>NUCLEOTIDE SEQUENCE [LARGE SCALE GENOMIC DNA]</scope>
    <source>
        <strain evidence="5 6">NRRL 2496</strain>
    </source>
</reference>
<dbReference type="InterPro" id="IPR052007">
    <property type="entry name" value="Bud4"/>
</dbReference>
<dbReference type="OMA" id="VISHRSW"/>
<feature type="region of interest" description="Disordered" evidence="3">
    <location>
        <begin position="246"/>
        <end position="277"/>
    </location>
</feature>
<keyword evidence="2" id="KW-0131">Cell cycle</keyword>
<feature type="domain" description="PH" evidence="4">
    <location>
        <begin position="125"/>
        <end position="236"/>
    </location>
</feature>